<reference evidence="2 3" key="1">
    <citation type="submission" date="2019-08" db="EMBL/GenBank/DDBJ databases">
        <title>Genome sequence of Gelidibacter salicanalis IC162T.</title>
        <authorList>
            <person name="Bowman J.P."/>
        </authorList>
    </citation>
    <scope>NUCLEOTIDE SEQUENCE [LARGE SCALE GENOMIC DNA]</scope>
    <source>
        <strain evidence="2 3">IC162</strain>
    </source>
</reference>
<evidence type="ECO:0000256" key="1">
    <source>
        <dbReference type="SAM" id="Phobius"/>
    </source>
</evidence>
<organism evidence="2 3">
    <name type="scientific">Gelidibacter salicanalis</name>
    <dbReference type="NCBI Taxonomy" id="291193"/>
    <lineage>
        <taxon>Bacteria</taxon>
        <taxon>Pseudomonadati</taxon>
        <taxon>Bacteroidota</taxon>
        <taxon>Flavobacteriia</taxon>
        <taxon>Flavobacteriales</taxon>
        <taxon>Flavobacteriaceae</taxon>
        <taxon>Gelidibacter</taxon>
    </lineage>
</organism>
<sequence>MKKIHFGNLEKKGRWIIIVISIIGLLLIINGAFEFIEFENQKTNKYLNAIGFLIVFAISSQMFWYQNYVQWNKRGILIRIKSFFGKNIKFKEIKSSELNDKKLIITETYGNKIEIDLSHIIESDVEKLMDIINKNTIANNVYN</sequence>
<keyword evidence="1" id="KW-0812">Transmembrane</keyword>
<dbReference type="AlphaFoldDB" id="A0A5C7AK69"/>
<dbReference type="OrthoDB" id="1433813at2"/>
<feature type="transmembrane region" description="Helical" evidence="1">
    <location>
        <begin position="45"/>
        <end position="65"/>
    </location>
</feature>
<protein>
    <submittedName>
        <fullName evidence="2">Uncharacterized protein</fullName>
    </submittedName>
</protein>
<dbReference type="EMBL" id="VORX01000004">
    <property type="protein sequence ID" value="TXE07943.1"/>
    <property type="molecule type" value="Genomic_DNA"/>
</dbReference>
<evidence type="ECO:0000313" key="3">
    <source>
        <dbReference type="Proteomes" id="UP000321734"/>
    </source>
</evidence>
<dbReference type="RefSeq" id="WP_146893340.1">
    <property type="nucleotide sequence ID" value="NZ_VORX01000004.1"/>
</dbReference>
<proteinExistence type="predicted"/>
<dbReference type="Proteomes" id="UP000321734">
    <property type="component" value="Unassembled WGS sequence"/>
</dbReference>
<keyword evidence="3" id="KW-1185">Reference proteome</keyword>
<evidence type="ECO:0000313" key="2">
    <source>
        <dbReference type="EMBL" id="TXE07943.1"/>
    </source>
</evidence>
<keyword evidence="1" id="KW-1133">Transmembrane helix</keyword>
<comment type="caution">
    <text evidence="2">The sequence shown here is derived from an EMBL/GenBank/DDBJ whole genome shotgun (WGS) entry which is preliminary data.</text>
</comment>
<feature type="transmembrane region" description="Helical" evidence="1">
    <location>
        <begin position="12"/>
        <end position="33"/>
    </location>
</feature>
<gene>
    <name evidence="2" type="ORF">ES711_11000</name>
</gene>
<name>A0A5C7AK69_9FLAO</name>
<accession>A0A5C7AK69</accession>
<keyword evidence="1" id="KW-0472">Membrane</keyword>